<gene>
    <name evidence="16" type="ORF">QBE51_06235</name>
</gene>
<dbReference type="InterPro" id="IPR033479">
    <property type="entry name" value="dCache_1"/>
</dbReference>
<evidence type="ECO:0000256" key="11">
    <source>
        <dbReference type="ARBA" id="ARBA00023136"/>
    </source>
</evidence>
<evidence type="ECO:0000256" key="1">
    <source>
        <dbReference type="ARBA" id="ARBA00000085"/>
    </source>
</evidence>
<dbReference type="EMBL" id="CP121687">
    <property type="protein sequence ID" value="WZL71110.1"/>
    <property type="molecule type" value="Genomic_DNA"/>
</dbReference>
<protein>
    <recommendedName>
        <fullName evidence="3">histidine kinase</fullName>
        <ecNumber evidence="3">2.7.13.3</ecNumber>
    </recommendedName>
</protein>
<evidence type="ECO:0000256" key="2">
    <source>
        <dbReference type="ARBA" id="ARBA00004651"/>
    </source>
</evidence>
<dbReference type="EC" id="2.7.13.3" evidence="3"/>
<keyword evidence="7 13" id="KW-0812">Transmembrane</keyword>
<feature type="transmembrane region" description="Helical" evidence="13">
    <location>
        <begin position="279"/>
        <end position="298"/>
    </location>
</feature>
<keyword evidence="4" id="KW-1003">Cell membrane</keyword>
<evidence type="ECO:0000313" key="17">
    <source>
        <dbReference type="Proteomes" id="UP001486565"/>
    </source>
</evidence>
<organism evidence="16 17">
    <name type="scientific">Defluviitalea saccharophila</name>
    <dbReference type="NCBI Taxonomy" id="879970"/>
    <lineage>
        <taxon>Bacteria</taxon>
        <taxon>Bacillati</taxon>
        <taxon>Bacillota</taxon>
        <taxon>Clostridia</taxon>
        <taxon>Lachnospirales</taxon>
        <taxon>Defluviitaleaceae</taxon>
        <taxon>Defluviitalea</taxon>
    </lineage>
</organism>
<dbReference type="Pfam" id="PF00672">
    <property type="entry name" value="HAMP"/>
    <property type="match status" value="1"/>
</dbReference>
<name>A0ABZ2Y6Y0_9FIRM</name>
<dbReference type="InterPro" id="IPR050640">
    <property type="entry name" value="Bact_2-comp_sensor_kinase"/>
</dbReference>
<dbReference type="Gene3D" id="6.10.340.10">
    <property type="match status" value="1"/>
</dbReference>
<keyword evidence="8 16" id="KW-0418">Kinase</keyword>
<reference evidence="16 17" key="1">
    <citation type="submission" date="2023-03" db="EMBL/GenBank/DDBJ databases">
        <title>Novel Species.</title>
        <authorList>
            <person name="Ma S."/>
        </authorList>
    </citation>
    <scope>NUCLEOTIDE SEQUENCE [LARGE SCALE GENOMIC DNA]</scope>
    <source>
        <strain evidence="16 17">LIND6LT2</strain>
    </source>
</reference>
<keyword evidence="6 16" id="KW-0808">Transferase</keyword>
<dbReference type="Gene3D" id="3.30.565.10">
    <property type="entry name" value="Histidine kinase-like ATPase, C-terminal domain"/>
    <property type="match status" value="1"/>
</dbReference>
<keyword evidence="10" id="KW-0902">Two-component regulatory system</keyword>
<dbReference type="Pfam" id="PF02743">
    <property type="entry name" value="dCache_1"/>
    <property type="match status" value="1"/>
</dbReference>
<evidence type="ECO:0000256" key="5">
    <source>
        <dbReference type="ARBA" id="ARBA00022553"/>
    </source>
</evidence>
<dbReference type="InterPro" id="IPR005467">
    <property type="entry name" value="His_kinase_dom"/>
</dbReference>
<dbReference type="Proteomes" id="UP001486565">
    <property type="component" value="Chromosome"/>
</dbReference>
<feature type="domain" description="HAMP" evidence="15">
    <location>
        <begin position="300"/>
        <end position="352"/>
    </location>
</feature>
<dbReference type="Gene3D" id="3.30.450.20">
    <property type="entry name" value="PAS domain"/>
    <property type="match status" value="2"/>
</dbReference>
<dbReference type="InterPro" id="IPR036890">
    <property type="entry name" value="HATPase_C_sf"/>
</dbReference>
<evidence type="ECO:0000256" key="3">
    <source>
        <dbReference type="ARBA" id="ARBA00012438"/>
    </source>
</evidence>
<dbReference type="PANTHER" id="PTHR34220:SF7">
    <property type="entry name" value="SENSOR HISTIDINE KINASE YPDA"/>
    <property type="match status" value="1"/>
</dbReference>
<evidence type="ECO:0000259" key="15">
    <source>
        <dbReference type="PROSITE" id="PS50885"/>
    </source>
</evidence>
<evidence type="ECO:0000313" key="16">
    <source>
        <dbReference type="EMBL" id="WZL71110.1"/>
    </source>
</evidence>
<keyword evidence="5" id="KW-0597">Phosphoprotein</keyword>
<evidence type="ECO:0000256" key="8">
    <source>
        <dbReference type="ARBA" id="ARBA00022777"/>
    </source>
</evidence>
<dbReference type="Pfam" id="PF06580">
    <property type="entry name" value="His_kinase"/>
    <property type="match status" value="1"/>
</dbReference>
<evidence type="ECO:0000256" key="13">
    <source>
        <dbReference type="SAM" id="Phobius"/>
    </source>
</evidence>
<dbReference type="SUPFAM" id="SSF158472">
    <property type="entry name" value="HAMP domain-like"/>
    <property type="match status" value="1"/>
</dbReference>
<keyword evidence="17" id="KW-1185">Reference proteome</keyword>
<dbReference type="SUPFAM" id="SSF55874">
    <property type="entry name" value="ATPase domain of HSP90 chaperone/DNA topoisomerase II/histidine kinase"/>
    <property type="match status" value="1"/>
</dbReference>
<accession>A0ABZ2Y6Y0</accession>
<comment type="subcellular location">
    <subcellularLocation>
        <location evidence="2">Cell membrane</location>
        <topology evidence="2">Multi-pass membrane protein</topology>
    </subcellularLocation>
</comment>
<dbReference type="GO" id="GO:0004673">
    <property type="term" value="F:protein histidine kinase activity"/>
    <property type="evidence" value="ECO:0007669"/>
    <property type="project" value="UniProtKB-EC"/>
</dbReference>
<dbReference type="PANTHER" id="PTHR34220">
    <property type="entry name" value="SENSOR HISTIDINE KINASE YPDA"/>
    <property type="match status" value="1"/>
</dbReference>
<evidence type="ECO:0000256" key="4">
    <source>
        <dbReference type="ARBA" id="ARBA00022475"/>
    </source>
</evidence>
<evidence type="ECO:0000256" key="9">
    <source>
        <dbReference type="ARBA" id="ARBA00022989"/>
    </source>
</evidence>
<evidence type="ECO:0000256" key="12">
    <source>
        <dbReference type="SAM" id="Coils"/>
    </source>
</evidence>
<proteinExistence type="predicted"/>
<comment type="catalytic activity">
    <reaction evidence="1">
        <text>ATP + protein L-histidine = ADP + protein N-phospho-L-histidine.</text>
        <dbReference type="EC" id="2.7.13.3"/>
    </reaction>
</comment>
<evidence type="ECO:0000256" key="10">
    <source>
        <dbReference type="ARBA" id="ARBA00023012"/>
    </source>
</evidence>
<dbReference type="PRINTS" id="PR00344">
    <property type="entry name" value="BCTRLSENSOR"/>
</dbReference>
<dbReference type="RefSeq" id="WP_341878075.1">
    <property type="nucleotide sequence ID" value="NZ_CP121687.1"/>
</dbReference>
<evidence type="ECO:0000259" key="14">
    <source>
        <dbReference type="PROSITE" id="PS50109"/>
    </source>
</evidence>
<feature type="transmembrane region" description="Helical" evidence="13">
    <location>
        <begin position="12"/>
        <end position="31"/>
    </location>
</feature>
<sequence length="568" mass="65548">MEKLKSIKFLMILYFTTIITIGMVFVAVIFYEKFKSTAQDYAIKSVDQLIMQVKYTLDNYTRNMMDVSNTLYYKIIKNKNIVNNSFSTEMDVIQTTNNNIATLAIFNESGELIAASKDVVLRDEVDVTQQDWFERAIDKPENIHFSNAHRQNLFEEYDPLVVSLSRVISLNEDGRIIRGVLLVDMNLTGIEAICEPISEGDIGDIYIIAPDGGVIYGEENYDLLNEYKTKADNLLDGIYPVDKEQRLLSVKTGGYTGWKIIGVWQLDKVIINYGEIRNFLVLSILAVLVMCILGTFYISNRLSSPLYKLQKSMKLVEQGNFDIRIEEGGEYVVRELSKTFNKMVQRIRELMDEIVKEQDDKRKKELDVLQSQINPHFLYNTLDSIIWLVEDERISEATQMITALSRFFRIGISSGRTVITIREELEHARNYLAIQKIRYKNKFDFKIEADPKALEAKTIKLILQPLIENALYHGIEYIQHKGEILIEAYVEDNNLIYKIHDNGVGMTEETKNRIFDADYKVKTKGSGVGVKNVNQRIQLYYGPDYGMRIESELEEGTTVYIKMPLCYE</sequence>
<dbReference type="PROSITE" id="PS50109">
    <property type="entry name" value="HIS_KIN"/>
    <property type="match status" value="1"/>
</dbReference>
<keyword evidence="11 13" id="KW-0472">Membrane</keyword>
<dbReference type="InterPro" id="IPR003660">
    <property type="entry name" value="HAMP_dom"/>
</dbReference>
<keyword evidence="9 13" id="KW-1133">Transmembrane helix</keyword>
<dbReference type="SMART" id="SM00304">
    <property type="entry name" value="HAMP"/>
    <property type="match status" value="1"/>
</dbReference>
<dbReference type="InterPro" id="IPR010559">
    <property type="entry name" value="Sig_transdc_His_kin_internal"/>
</dbReference>
<evidence type="ECO:0000256" key="7">
    <source>
        <dbReference type="ARBA" id="ARBA00022692"/>
    </source>
</evidence>
<dbReference type="InterPro" id="IPR004358">
    <property type="entry name" value="Sig_transdc_His_kin-like_C"/>
</dbReference>
<dbReference type="Pfam" id="PF02518">
    <property type="entry name" value="HATPase_c"/>
    <property type="match status" value="1"/>
</dbReference>
<dbReference type="InterPro" id="IPR003594">
    <property type="entry name" value="HATPase_dom"/>
</dbReference>
<dbReference type="CDD" id="cd06225">
    <property type="entry name" value="HAMP"/>
    <property type="match status" value="1"/>
</dbReference>
<dbReference type="PROSITE" id="PS50885">
    <property type="entry name" value="HAMP"/>
    <property type="match status" value="1"/>
</dbReference>
<dbReference type="SMART" id="SM00387">
    <property type="entry name" value="HATPase_c"/>
    <property type="match status" value="1"/>
</dbReference>
<feature type="coiled-coil region" evidence="12">
    <location>
        <begin position="333"/>
        <end position="367"/>
    </location>
</feature>
<evidence type="ECO:0000256" key="6">
    <source>
        <dbReference type="ARBA" id="ARBA00022679"/>
    </source>
</evidence>
<feature type="domain" description="Histidine kinase" evidence="14">
    <location>
        <begin position="297"/>
        <end position="567"/>
    </location>
</feature>
<keyword evidence="12" id="KW-0175">Coiled coil</keyword>